<dbReference type="AlphaFoldDB" id="A0A918HX88"/>
<gene>
    <name evidence="2" type="ORF">GCM10010274_24260</name>
</gene>
<feature type="region of interest" description="Disordered" evidence="1">
    <location>
        <begin position="1"/>
        <end position="84"/>
    </location>
</feature>
<evidence type="ECO:0000256" key="1">
    <source>
        <dbReference type="SAM" id="MobiDB-lite"/>
    </source>
</evidence>
<accession>A0A918HX88</accession>
<dbReference type="Proteomes" id="UP000636661">
    <property type="component" value="Unassembled WGS sequence"/>
</dbReference>
<sequence>MRTAVLADSDARWNRGAPTARPITPPGHRVTGSVPRGRATPAARRLAGGPPPRRGAHVVPAGPGRGSRRFPAGCEGVAADASAL</sequence>
<evidence type="ECO:0000313" key="2">
    <source>
        <dbReference type="EMBL" id="GGU36067.1"/>
    </source>
</evidence>
<comment type="caution">
    <text evidence="2">The sequence shown here is derived from an EMBL/GenBank/DDBJ whole genome shotgun (WGS) entry which is preliminary data.</text>
</comment>
<organism evidence="2 3">
    <name type="scientific">Streptomyces lavendofoliae</name>
    <dbReference type="NCBI Taxonomy" id="67314"/>
    <lineage>
        <taxon>Bacteria</taxon>
        <taxon>Bacillati</taxon>
        <taxon>Actinomycetota</taxon>
        <taxon>Actinomycetes</taxon>
        <taxon>Kitasatosporales</taxon>
        <taxon>Streptomycetaceae</taxon>
        <taxon>Streptomyces</taxon>
    </lineage>
</organism>
<proteinExistence type="predicted"/>
<feature type="compositionally biased region" description="Low complexity" evidence="1">
    <location>
        <begin position="34"/>
        <end position="48"/>
    </location>
</feature>
<name>A0A918HX88_9ACTN</name>
<reference evidence="2" key="1">
    <citation type="journal article" date="2014" name="Int. J. Syst. Evol. Microbiol.">
        <title>Complete genome sequence of Corynebacterium casei LMG S-19264T (=DSM 44701T), isolated from a smear-ripened cheese.</title>
        <authorList>
            <consortium name="US DOE Joint Genome Institute (JGI-PGF)"/>
            <person name="Walter F."/>
            <person name="Albersmeier A."/>
            <person name="Kalinowski J."/>
            <person name="Ruckert C."/>
        </authorList>
    </citation>
    <scope>NUCLEOTIDE SEQUENCE</scope>
    <source>
        <strain evidence="2">JCM 4391</strain>
    </source>
</reference>
<reference evidence="2" key="2">
    <citation type="submission" date="2020-09" db="EMBL/GenBank/DDBJ databases">
        <authorList>
            <person name="Sun Q."/>
            <person name="Ohkuma M."/>
        </authorList>
    </citation>
    <scope>NUCLEOTIDE SEQUENCE</scope>
    <source>
        <strain evidence="2">JCM 4391</strain>
    </source>
</reference>
<keyword evidence="3" id="KW-1185">Reference proteome</keyword>
<dbReference type="EMBL" id="BMTP01000005">
    <property type="protein sequence ID" value="GGU36067.1"/>
    <property type="molecule type" value="Genomic_DNA"/>
</dbReference>
<protein>
    <submittedName>
        <fullName evidence="2">Uncharacterized protein</fullName>
    </submittedName>
</protein>
<evidence type="ECO:0000313" key="3">
    <source>
        <dbReference type="Proteomes" id="UP000636661"/>
    </source>
</evidence>